<evidence type="ECO:0000256" key="2">
    <source>
        <dbReference type="ARBA" id="ARBA00022670"/>
    </source>
</evidence>
<evidence type="ECO:0000256" key="5">
    <source>
        <dbReference type="SAM" id="MobiDB-lite"/>
    </source>
</evidence>
<dbReference type="GO" id="GO:0016926">
    <property type="term" value="P:protein desumoylation"/>
    <property type="evidence" value="ECO:0007669"/>
    <property type="project" value="TreeGrafter"/>
</dbReference>
<evidence type="ECO:0000256" key="3">
    <source>
        <dbReference type="ARBA" id="ARBA00022801"/>
    </source>
</evidence>
<dbReference type="GO" id="GO:0080090">
    <property type="term" value="P:regulation of primary metabolic process"/>
    <property type="evidence" value="ECO:0007669"/>
    <property type="project" value="UniProtKB-ARBA"/>
</dbReference>
<feature type="region of interest" description="Disordered" evidence="5">
    <location>
        <begin position="1"/>
        <end position="21"/>
    </location>
</feature>
<dbReference type="PANTHER" id="PTHR12606">
    <property type="entry name" value="SENTRIN/SUMO-SPECIFIC PROTEASE"/>
    <property type="match status" value="1"/>
</dbReference>
<keyword evidence="2" id="KW-0645">Protease</keyword>
<feature type="compositionally biased region" description="Low complexity" evidence="5">
    <location>
        <begin position="108"/>
        <end position="126"/>
    </location>
</feature>
<dbReference type="FunFam" id="3.40.395.10:FF:000001">
    <property type="entry name" value="Sentrin-specific protease 1"/>
    <property type="match status" value="1"/>
</dbReference>
<dbReference type="GO" id="GO:0060255">
    <property type="term" value="P:regulation of macromolecule metabolic process"/>
    <property type="evidence" value="ECO:0007669"/>
    <property type="project" value="UniProtKB-ARBA"/>
</dbReference>
<gene>
    <name evidence="7" type="ORF">CY34DRAFT_439534</name>
</gene>
<accession>A0A0D0B8X8</accession>
<protein>
    <recommendedName>
        <fullName evidence="6">Ubiquitin-like protease family profile domain-containing protein</fullName>
    </recommendedName>
</protein>
<dbReference type="SUPFAM" id="SSF54001">
    <property type="entry name" value="Cysteine proteinases"/>
    <property type="match status" value="1"/>
</dbReference>
<keyword evidence="8" id="KW-1185">Reference proteome</keyword>
<dbReference type="EMBL" id="KN835161">
    <property type="protein sequence ID" value="KIK46254.1"/>
    <property type="molecule type" value="Genomic_DNA"/>
</dbReference>
<feature type="domain" description="Ubiquitin-like protease family profile" evidence="6">
    <location>
        <begin position="352"/>
        <end position="524"/>
    </location>
</feature>
<evidence type="ECO:0000259" key="6">
    <source>
        <dbReference type="PROSITE" id="PS50600"/>
    </source>
</evidence>
<dbReference type="Pfam" id="PF02902">
    <property type="entry name" value="Peptidase_C48"/>
    <property type="match status" value="1"/>
</dbReference>
<dbReference type="InterPro" id="IPR003653">
    <property type="entry name" value="Peptidase_C48_C"/>
</dbReference>
<dbReference type="GO" id="GO:0016929">
    <property type="term" value="F:deSUMOylase activity"/>
    <property type="evidence" value="ECO:0007669"/>
    <property type="project" value="TreeGrafter"/>
</dbReference>
<reference evidence="8" key="2">
    <citation type="submission" date="2015-01" db="EMBL/GenBank/DDBJ databases">
        <title>Evolutionary Origins and Diversification of the Mycorrhizal Mutualists.</title>
        <authorList>
            <consortium name="DOE Joint Genome Institute"/>
            <consortium name="Mycorrhizal Genomics Consortium"/>
            <person name="Kohler A."/>
            <person name="Kuo A."/>
            <person name="Nagy L.G."/>
            <person name="Floudas D."/>
            <person name="Copeland A."/>
            <person name="Barry K.W."/>
            <person name="Cichocki N."/>
            <person name="Veneault-Fourrey C."/>
            <person name="LaButti K."/>
            <person name="Lindquist E.A."/>
            <person name="Lipzen A."/>
            <person name="Lundell T."/>
            <person name="Morin E."/>
            <person name="Murat C."/>
            <person name="Riley R."/>
            <person name="Ohm R."/>
            <person name="Sun H."/>
            <person name="Tunlid A."/>
            <person name="Henrissat B."/>
            <person name="Grigoriev I.V."/>
            <person name="Hibbett D.S."/>
            <person name="Martin F."/>
        </authorList>
    </citation>
    <scope>NUCLEOTIDE SEQUENCE [LARGE SCALE GENOMIC DNA]</scope>
    <source>
        <strain evidence="8">UH-Slu-Lm8-n1</strain>
    </source>
</reference>
<dbReference type="InParanoid" id="A0A0D0B8X8"/>
<name>A0A0D0B8X8_9AGAM</name>
<dbReference type="Proteomes" id="UP000054485">
    <property type="component" value="Unassembled WGS sequence"/>
</dbReference>
<evidence type="ECO:0000256" key="1">
    <source>
        <dbReference type="ARBA" id="ARBA00005234"/>
    </source>
</evidence>
<evidence type="ECO:0000256" key="4">
    <source>
        <dbReference type="ARBA" id="ARBA00022807"/>
    </source>
</evidence>
<comment type="similarity">
    <text evidence="1">Belongs to the peptidase C48 family.</text>
</comment>
<dbReference type="AlphaFoldDB" id="A0A0D0B8X8"/>
<keyword evidence="3" id="KW-0378">Hydrolase</keyword>
<dbReference type="STRING" id="930992.A0A0D0B8X8"/>
<dbReference type="PANTHER" id="PTHR12606:SF141">
    <property type="entry name" value="GH15225P-RELATED"/>
    <property type="match status" value="1"/>
</dbReference>
<feature type="region of interest" description="Disordered" evidence="5">
    <location>
        <begin position="101"/>
        <end position="164"/>
    </location>
</feature>
<dbReference type="OrthoDB" id="1939479at2759"/>
<dbReference type="Gene3D" id="3.40.395.10">
    <property type="entry name" value="Adenoviral Proteinase, Chain A"/>
    <property type="match status" value="1"/>
</dbReference>
<feature type="compositionally biased region" description="Polar residues" evidence="5">
    <location>
        <begin position="127"/>
        <end position="152"/>
    </location>
</feature>
<sequence>MTSRKRQASDSLLPMRSAKYQRTEENQGIWQRWRQLGTEALTLGYETVRLGCLSFMKSSQKPDTSQAASQQPEIPNQSGSLPSQAPLLALPSRLPIPEEFHKAKESRPVLGRSRLSSSLPSRSESSNALNGNGNSPPSTLTGHTSVTPVPSTSKEHIQHSQSYDFIGSSVHGRGVLSGIRPRRSRDHIYARVHRAKVQEDRKKDREELVQELFHFKRSTGYTSDFDSFKSLINYQARLEILERHALSPSPSLTDLRAKQPSSGRSRRYSFSDDVNPDFLERALRKAKKSFELPPPKPFSPSHDRLRLSARHRDEAIEKRLRPKLPKVLPPDADTQVHALLCKKGVISKVARESVNDRDLSRLLPGQWLNDEIINFYGAMILTRSESSRDPTAKRRMLDVHYFSTFFWPKLKNEGYEQGRLAKWTKKIDIFSKDVILIPINHNNSHWTGAAINFRRKRIESYDSMNLDRHQVFKALRSYLDSEHRNKRKKPFDFTGWQNHNPEDTPQQENGYDCGVFTCQFLESLSKGEEGFYFSQRDMTYLRRRMIWEIGHAKFLDSP</sequence>
<dbReference type="GO" id="GO:0005634">
    <property type="term" value="C:nucleus"/>
    <property type="evidence" value="ECO:0007669"/>
    <property type="project" value="TreeGrafter"/>
</dbReference>
<reference evidence="7 8" key="1">
    <citation type="submission" date="2014-04" db="EMBL/GenBank/DDBJ databases">
        <authorList>
            <consortium name="DOE Joint Genome Institute"/>
            <person name="Kuo A."/>
            <person name="Ruytinx J."/>
            <person name="Rineau F."/>
            <person name="Colpaert J."/>
            <person name="Kohler A."/>
            <person name="Nagy L.G."/>
            <person name="Floudas D."/>
            <person name="Copeland A."/>
            <person name="Barry K.W."/>
            <person name="Cichocki N."/>
            <person name="Veneault-Fourrey C."/>
            <person name="LaButti K."/>
            <person name="Lindquist E.A."/>
            <person name="Lipzen A."/>
            <person name="Lundell T."/>
            <person name="Morin E."/>
            <person name="Murat C."/>
            <person name="Sun H."/>
            <person name="Tunlid A."/>
            <person name="Henrissat B."/>
            <person name="Grigoriev I.V."/>
            <person name="Hibbett D.S."/>
            <person name="Martin F."/>
            <person name="Nordberg H.P."/>
            <person name="Cantor M.N."/>
            <person name="Hua S.X."/>
        </authorList>
    </citation>
    <scope>NUCLEOTIDE SEQUENCE [LARGE SCALE GENOMIC DNA]</scope>
    <source>
        <strain evidence="7 8">UH-Slu-Lm8-n1</strain>
    </source>
</reference>
<dbReference type="PROSITE" id="PS50600">
    <property type="entry name" value="ULP_PROTEASE"/>
    <property type="match status" value="1"/>
</dbReference>
<feature type="compositionally biased region" description="Polar residues" evidence="5">
    <location>
        <begin position="59"/>
        <end position="77"/>
    </location>
</feature>
<organism evidence="7 8">
    <name type="scientific">Suillus luteus UH-Slu-Lm8-n1</name>
    <dbReference type="NCBI Taxonomy" id="930992"/>
    <lineage>
        <taxon>Eukaryota</taxon>
        <taxon>Fungi</taxon>
        <taxon>Dikarya</taxon>
        <taxon>Basidiomycota</taxon>
        <taxon>Agaricomycotina</taxon>
        <taxon>Agaricomycetes</taxon>
        <taxon>Agaricomycetidae</taxon>
        <taxon>Boletales</taxon>
        <taxon>Suillineae</taxon>
        <taxon>Suillaceae</taxon>
        <taxon>Suillus</taxon>
    </lineage>
</organism>
<dbReference type="GO" id="GO:0006508">
    <property type="term" value="P:proteolysis"/>
    <property type="evidence" value="ECO:0007669"/>
    <property type="project" value="UniProtKB-KW"/>
</dbReference>
<feature type="region of interest" description="Disordered" evidence="5">
    <location>
        <begin position="59"/>
        <end position="85"/>
    </location>
</feature>
<keyword evidence="4" id="KW-0788">Thiol protease</keyword>
<feature type="region of interest" description="Disordered" evidence="5">
    <location>
        <begin position="250"/>
        <end position="270"/>
    </location>
</feature>
<proteinExistence type="inferred from homology"/>
<dbReference type="InterPro" id="IPR038765">
    <property type="entry name" value="Papain-like_cys_pep_sf"/>
</dbReference>
<evidence type="ECO:0000313" key="7">
    <source>
        <dbReference type="EMBL" id="KIK46254.1"/>
    </source>
</evidence>
<evidence type="ECO:0000313" key="8">
    <source>
        <dbReference type="Proteomes" id="UP000054485"/>
    </source>
</evidence>
<dbReference type="HOGENOM" id="CLU_024324_5_1_1"/>